<keyword evidence="1" id="KW-0732">Signal</keyword>
<feature type="signal peptide" evidence="1">
    <location>
        <begin position="1"/>
        <end position="21"/>
    </location>
</feature>
<dbReference type="PROSITE" id="PS51257">
    <property type="entry name" value="PROKAR_LIPOPROTEIN"/>
    <property type="match status" value="1"/>
</dbReference>
<dbReference type="EMBL" id="PDWN01000009">
    <property type="protein sequence ID" value="KAF1694010.1"/>
    <property type="molecule type" value="Genomic_DNA"/>
</dbReference>
<accession>A0ABQ6Z635</accession>
<evidence type="ECO:0008006" key="4">
    <source>
        <dbReference type="Google" id="ProtNLM"/>
    </source>
</evidence>
<dbReference type="RefSeq" id="WP_162410479.1">
    <property type="nucleotide sequence ID" value="NZ_PDWN01000009.1"/>
</dbReference>
<gene>
    <name evidence="2" type="ORF">CSC65_10130</name>
</gene>
<name>A0ABQ6Z635_9GAMM</name>
<comment type="caution">
    <text evidence="2">The sequence shown here is derived from an EMBL/GenBank/DDBJ whole genome shotgun (WGS) entry which is preliminary data.</text>
</comment>
<evidence type="ECO:0000256" key="1">
    <source>
        <dbReference type="SAM" id="SignalP"/>
    </source>
</evidence>
<dbReference type="Proteomes" id="UP000788419">
    <property type="component" value="Unassembled WGS sequence"/>
</dbReference>
<evidence type="ECO:0000313" key="2">
    <source>
        <dbReference type="EMBL" id="KAF1694010.1"/>
    </source>
</evidence>
<proteinExistence type="predicted"/>
<protein>
    <recommendedName>
        <fullName evidence="4">Lipoprotein</fullName>
    </recommendedName>
</protein>
<organism evidence="2 3">
    <name type="scientific">Pseudoxanthomonas daejeonensis</name>
    <dbReference type="NCBI Taxonomy" id="266062"/>
    <lineage>
        <taxon>Bacteria</taxon>
        <taxon>Pseudomonadati</taxon>
        <taxon>Pseudomonadota</taxon>
        <taxon>Gammaproteobacteria</taxon>
        <taxon>Lysobacterales</taxon>
        <taxon>Lysobacteraceae</taxon>
        <taxon>Pseudoxanthomonas</taxon>
    </lineage>
</organism>
<keyword evidence="3" id="KW-1185">Reference proteome</keyword>
<reference evidence="2 3" key="1">
    <citation type="submission" date="2017-10" db="EMBL/GenBank/DDBJ databases">
        <title>Whole genome sequencing of members of genus Pseudoxanthomonas.</title>
        <authorList>
            <person name="Kumar S."/>
            <person name="Bansal K."/>
            <person name="Kaur A."/>
            <person name="Patil P."/>
            <person name="Sharma S."/>
            <person name="Patil P.B."/>
        </authorList>
    </citation>
    <scope>NUCLEOTIDE SEQUENCE [LARGE SCALE GENOMIC DNA]</scope>
    <source>
        <strain evidence="2 3">DSM 17801</strain>
    </source>
</reference>
<evidence type="ECO:0000313" key="3">
    <source>
        <dbReference type="Proteomes" id="UP000788419"/>
    </source>
</evidence>
<sequence length="163" mass="16496">MRTPLLAANLCLTAILCLALAACRKDAPQDTSADAAVAAAGEVAATPPASAGTAADTALQGDVIASTNEPFWHAQASGPVLTLRGIESERQLAISTNDVAGDTRTLRASDANGLVELKIVARECQDTMAGASFPYTAVLVIDGGTPVNGCARPASMPPPGEPR</sequence>
<feature type="chain" id="PRO_5046736701" description="Lipoprotein" evidence="1">
    <location>
        <begin position="22"/>
        <end position="163"/>
    </location>
</feature>